<accession>A0A1H6VYN5</accession>
<feature type="domain" description="HTH cro/C1-type" evidence="1">
    <location>
        <begin position="24"/>
        <end position="67"/>
    </location>
</feature>
<evidence type="ECO:0000259" key="1">
    <source>
        <dbReference type="Pfam" id="PF13443"/>
    </source>
</evidence>
<dbReference type="Pfam" id="PF13443">
    <property type="entry name" value="HTH_26"/>
    <property type="match status" value="1"/>
</dbReference>
<dbReference type="AlphaFoldDB" id="A0A1H6VYN5"/>
<evidence type="ECO:0000313" key="3">
    <source>
        <dbReference type="Proteomes" id="UP000199702"/>
    </source>
</evidence>
<dbReference type="Proteomes" id="UP000199702">
    <property type="component" value="Unassembled WGS sequence"/>
</dbReference>
<keyword evidence="3" id="KW-1185">Reference proteome</keyword>
<dbReference type="RefSeq" id="WP_091313609.1">
    <property type="nucleotide sequence ID" value="NZ_CBCSJU010000001.1"/>
</dbReference>
<dbReference type="EMBL" id="FNYA01000006">
    <property type="protein sequence ID" value="SEJ09781.1"/>
    <property type="molecule type" value="Genomic_DNA"/>
</dbReference>
<dbReference type="OrthoDB" id="9805309at2"/>
<gene>
    <name evidence="2" type="ORF">SAMN05660918_2358</name>
</gene>
<protein>
    <submittedName>
        <fullName evidence="2">Cro/C1-type HTH DNA-binding domain-containing protein</fullName>
    </submittedName>
</protein>
<name>A0A1H6VYN5_9FLAO</name>
<sequence>MLSFNLSPIFKARGIDKPHAYLVKAGISPHSAQDILNSQSRTLRLDHLELLCRILVCEPNDILVYREDATHKIAEDHPLNNLKQTETDKSLKETITTIPYKQLKELTKQINQTEVENK</sequence>
<dbReference type="GO" id="GO:0003677">
    <property type="term" value="F:DNA binding"/>
    <property type="evidence" value="ECO:0007669"/>
    <property type="project" value="UniProtKB-KW"/>
</dbReference>
<dbReference type="InterPro" id="IPR001387">
    <property type="entry name" value="Cro/C1-type_HTH"/>
</dbReference>
<proteinExistence type="predicted"/>
<reference evidence="3" key="1">
    <citation type="submission" date="2016-10" db="EMBL/GenBank/DDBJ databases">
        <authorList>
            <person name="Varghese N."/>
            <person name="Submissions S."/>
        </authorList>
    </citation>
    <scope>NUCLEOTIDE SEQUENCE [LARGE SCALE GENOMIC DNA]</scope>
    <source>
        <strain evidence="3">DSM 17934</strain>
    </source>
</reference>
<evidence type="ECO:0000313" key="2">
    <source>
        <dbReference type="EMBL" id="SEJ09781.1"/>
    </source>
</evidence>
<keyword evidence="2" id="KW-0238">DNA-binding</keyword>
<organism evidence="2 3">
    <name type="scientific">Flavobacterium terrigena</name>
    <dbReference type="NCBI Taxonomy" id="402734"/>
    <lineage>
        <taxon>Bacteria</taxon>
        <taxon>Pseudomonadati</taxon>
        <taxon>Bacteroidota</taxon>
        <taxon>Flavobacteriia</taxon>
        <taxon>Flavobacteriales</taxon>
        <taxon>Flavobacteriaceae</taxon>
        <taxon>Flavobacterium</taxon>
    </lineage>
</organism>